<keyword evidence="3" id="KW-1185">Reference proteome</keyword>
<dbReference type="InterPro" id="IPR015655">
    <property type="entry name" value="PP2C"/>
</dbReference>
<dbReference type="Gene3D" id="3.60.40.10">
    <property type="entry name" value="PPM-type phosphatase domain"/>
    <property type="match status" value="1"/>
</dbReference>
<dbReference type="GO" id="GO:0004722">
    <property type="term" value="F:protein serine/threonine phosphatase activity"/>
    <property type="evidence" value="ECO:0007669"/>
    <property type="project" value="InterPro"/>
</dbReference>
<feature type="domain" description="PPM-type phosphatase" evidence="1">
    <location>
        <begin position="1"/>
        <end position="89"/>
    </location>
</feature>
<evidence type="ECO:0000313" key="3">
    <source>
        <dbReference type="Proteomes" id="UP000485058"/>
    </source>
</evidence>
<evidence type="ECO:0000259" key="1">
    <source>
        <dbReference type="PROSITE" id="PS51746"/>
    </source>
</evidence>
<dbReference type="CDD" id="cd00143">
    <property type="entry name" value="PP2Cc"/>
    <property type="match status" value="1"/>
</dbReference>
<dbReference type="SUPFAM" id="SSF81606">
    <property type="entry name" value="PP2C-like"/>
    <property type="match status" value="1"/>
</dbReference>
<dbReference type="PANTHER" id="PTHR47992">
    <property type="entry name" value="PROTEIN PHOSPHATASE"/>
    <property type="match status" value="1"/>
</dbReference>
<proteinExistence type="predicted"/>
<dbReference type="EMBL" id="BLLF01000372">
    <property type="protein sequence ID" value="GFH11079.1"/>
    <property type="molecule type" value="Genomic_DNA"/>
</dbReference>
<dbReference type="InterPro" id="IPR001932">
    <property type="entry name" value="PPM-type_phosphatase-like_dom"/>
</dbReference>
<dbReference type="Pfam" id="PF00481">
    <property type="entry name" value="PP2C"/>
    <property type="match status" value="1"/>
</dbReference>
<comment type="caution">
    <text evidence="2">The sequence shown here is derived from an EMBL/GenBank/DDBJ whole genome shotgun (WGS) entry which is preliminary data.</text>
</comment>
<sequence length="111" mass="12019">MSRAIGDHYLRPYVIAEPEANEVLVLATDGLWDVFSCKEATTLAMRCIVRSKERGMSRHGACRVAASVLTKVALERGSRDNITVIVQQQQPHPSFPACTSAAAESWGCAAS</sequence>
<evidence type="ECO:0000313" key="2">
    <source>
        <dbReference type="EMBL" id="GFH11079.1"/>
    </source>
</evidence>
<protein>
    <submittedName>
        <fullName evidence="2">PPM-type phosphatase domain-containing protein</fullName>
    </submittedName>
</protein>
<organism evidence="2 3">
    <name type="scientific">Haematococcus lacustris</name>
    <name type="common">Green alga</name>
    <name type="synonym">Haematococcus pluvialis</name>
    <dbReference type="NCBI Taxonomy" id="44745"/>
    <lineage>
        <taxon>Eukaryota</taxon>
        <taxon>Viridiplantae</taxon>
        <taxon>Chlorophyta</taxon>
        <taxon>core chlorophytes</taxon>
        <taxon>Chlorophyceae</taxon>
        <taxon>CS clade</taxon>
        <taxon>Chlamydomonadales</taxon>
        <taxon>Haematococcaceae</taxon>
        <taxon>Haematococcus</taxon>
    </lineage>
</organism>
<dbReference type="Proteomes" id="UP000485058">
    <property type="component" value="Unassembled WGS sequence"/>
</dbReference>
<name>A0A699YX27_HAELA</name>
<dbReference type="PROSITE" id="PS51746">
    <property type="entry name" value="PPM_2"/>
    <property type="match status" value="1"/>
</dbReference>
<accession>A0A699YX27</accession>
<dbReference type="AlphaFoldDB" id="A0A699YX27"/>
<gene>
    <name evidence="2" type="ORF">HaLaN_06515</name>
</gene>
<reference evidence="2 3" key="1">
    <citation type="submission" date="2020-02" db="EMBL/GenBank/DDBJ databases">
        <title>Draft genome sequence of Haematococcus lacustris strain NIES-144.</title>
        <authorList>
            <person name="Morimoto D."/>
            <person name="Nakagawa S."/>
            <person name="Yoshida T."/>
            <person name="Sawayama S."/>
        </authorList>
    </citation>
    <scope>NUCLEOTIDE SEQUENCE [LARGE SCALE GENOMIC DNA]</scope>
    <source>
        <strain evidence="2 3">NIES-144</strain>
    </source>
</reference>
<dbReference type="InterPro" id="IPR036457">
    <property type="entry name" value="PPM-type-like_dom_sf"/>
</dbReference>